<accession>A0ABR4GZT5</accession>
<feature type="compositionally biased region" description="Pro residues" evidence="1">
    <location>
        <begin position="725"/>
        <end position="737"/>
    </location>
</feature>
<feature type="region of interest" description="Disordered" evidence="1">
    <location>
        <begin position="1094"/>
        <end position="1132"/>
    </location>
</feature>
<feature type="transmembrane region" description="Helical" evidence="2">
    <location>
        <begin position="923"/>
        <end position="945"/>
    </location>
</feature>
<feature type="region of interest" description="Disordered" evidence="1">
    <location>
        <begin position="1233"/>
        <end position="1262"/>
    </location>
</feature>
<feature type="region of interest" description="Disordered" evidence="1">
    <location>
        <begin position="389"/>
        <end position="410"/>
    </location>
</feature>
<keyword evidence="2" id="KW-1133">Transmembrane helix</keyword>
<feature type="region of interest" description="Disordered" evidence="1">
    <location>
        <begin position="1"/>
        <end position="244"/>
    </location>
</feature>
<evidence type="ECO:0000313" key="3">
    <source>
        <dbReference type="EMBL" id="KAL2808575.1"/>
    </source>
</evidence>
<feature type="compositionally biased region" description="Polar residues" evidence="1">
    <location>
        <begin position="565"/>
        <end position="578"/>
    </location>
</feature>
<feature type="region of interest" description="Disordered" evidence="1">
    <location>
        <begin position="1046"/>
        <end position="1076"/>
    </location>
</feature>
<evidence type="ECO:0000256" key="1">
    <source>
        <dbReference type="SAM" id="MobiDB-lite"/>
    </source>
</evidence>
<feature type="region of interest" description="Disordered" evidence="1">
    <location>
        <begin position="556"/>
        <end position="661"/>
    </location>
</feature>
<feature type="compositionally biased region" description="Low complexity" evidence="1">
    <location>
        <begin position="389"/>
        <end position="403"/>
    </location>
</feature>
<feature type="region of interest" description="Disordered" evidence="1">
    <location>
        <begin position="694"/>
        <end position="853"/>
    </location>
</feature>
<sequence>MPPPGSSGSDRQRTQLTIPKVPKFPFSSPITEEIVSPTSSSSEERDREMERNRPFEFLVKMSTRNAPVHKVTPSGRSGEVEPKVSSYAATTEGQGGSSSSSLNSFTARKNPDRPVGLNLDIPNSRPQPRKETAGAFVDLNDLKVLSKAREDERTAQKIKGILKKGDARGFQRLPDDPSDGSGAGRKRASLLDPLTNSPKKRSRDDGISPTDRPIVIGYSVPYDSPEFQDEKSKELDSAGTLQTPLTPSIIVTPAKEDSFWLHISPEHNRPRVASSIYSQPSPYLGHVPSDVPPVPALPALYSTGNESQTTNDSVRKRRSYSTGALNEKVDDEDALPAARSRSRSNEKLPRPSDRLTINTALNARASTGWWNYILSPLLSRTSTLLSRMTPTTETRPPLPTITTHSTGLSSNDEWWEEKERSYFSPDTPEATEAARRISSWQNANSANPFAGFDWSIEEQTPAAHSSSPEDKGTMDRGAAPMLFSGQRIEGAAAEYYQACAHELFSKTPYFECINHVCSITPKDKIPIIAASPTVQSTYGDDRGLLIDVDLDDMPRSRSNLDLDSPKSGITSINSSPSDDASVRMSRELGASTSYKSSRGALTERMAGTPKISSSVAESQSRAIDSPEPQNESQSTNPFLQESREAPSPAPAPANSQFQTPAAYPPANIHIESAPAPPPANIYIQAPAAQQAPNIYFQPPAPFPASEPPVAPDAPSVPEHTNPFEAPAPAPASEPAPAPLSRAAPIASEAPMPSPAPATRTAPPPIAMPSPDQIPPPSYGAQPPSPYPRSPESLQERGAIRLTNMPAGPAPAYVPRENVGLPSSPRPVRTPEGSRAQSVAGRERTGSQRMGSGAMFTHEDTTNLVTEQQRMESCRMGSERDESTTKKASVLSKVKALFTSKGRLVQKKNHQANGKGKGKLKKRWYLLICLLFLSIVIGAVLLAIFLTRKGDGTPVQSQWLNLTGYPPMPTGISTIAGPEARVQESGCINPSSMWSCALPKEQQAANEPYAANQPNFRVEIRFQNGSYDHSTTLAPRSLSLLARSANQLFNPSPEPPSTDDQTFLGKTTDGNSEPYAGEETPFYITLLTTEHLTSQFSKRQSSNSSSSSNDTDTDTATDPFPDVGSLIPSPATESDGSAAAAVLYPYPSSQPVRLYNRDKDNEHYGFYTYFDKSIFLSSNTPLTGRKDNEANDTDGGSTREDARVRCTWAQTRFLVQIWTRGDSSGKSLFNRVATNSTSDSGAETDSSSTTDAASSPSSSAIDFTRPGSFPYPVTITLDRHGGQSTRKMVYCYGMEEDTHVNGTEKKFQIEDRAVNGELINPAPGIFNLTGSGSGDEGGYDGGTGGCSCQWVNWVGSG</sequence>
<feature type="compositionally biased region" description="Polar residues" evidence="1">
    <location>
        <begin position="302"/>
        <end position="312"/>
    </location>
</feature>
<feature type="compositionally biased region" description="Pro residues" evidence="1">
    <location>
        <begin position="698"/>
        <end position="711"/>
    </location>
</feature>
<proteinExistence type="predicted"/>
<keyword evidence="2" id="KW-0472">Membrane</keyword>
<dbReference type="EMBL" id="JBFXLT010000109">
    <property type="protein sequence ID" value="KAL2808575.1"/>
    <property type="molecule type" value="Genomic_DNA"/>
</dbReference>
<organism evidence="3 4">
    <name type="scientific">Aspergillus granulosus</name>
    <dbReference type="NCBI Taxonomy" id="176169"/>
    <lineage>
        <taxon>Eukaryota</taxon>
        <taxon>Fungi</taxon>
        <taxon>Dikarya</taxon>
        <taxon>Ascomycota</taxon>
        <taxon>Pezizomycotina</taxon>
        <taxon>Eurotiomycetes</taxon>
        <taxon>Eurotiomycetidae</taxon>
        <taxon>Eurotiales</taxon>
        <taxon>Aspergillaceae</taxon>
        <taxon>Aspergillus</taxon>
        <taxon>Aspergillus subgen. Nidulantes</taxon>
    </lineage>
</organism>
<feature type="compositionally biased region" description="Low complexity" evidence="1">
    <location>
        <begin position="32"/>
        <end position="41"/>
    </location>
</feature>
<feature type="compositionally biased region" description="Low complexity" evidence="1">
    <location>
        <begin position="1100"/>
        <end position="1117"/>
    </location>
</feature>
<evidence type="ECO:0008006" key="5">
    <source>
        <dbReference type="Google" id="ProtNLM"/>
    </source>
</evidence>
<feature type="compositionally biased region" description="Basic and acidic residues" evidence="1">
    <location>
        <begin position="343"/>
        <end position="352"/>
    </location>
</feature>
<evidence type="ECO:0000256" key="2">
    <source>
        <dbReference type="SAM" id="Phobius"/>
    </source>
</evidence>
<feature type="compositionally biased region" description="Pro residues" evidence="1">
    <location>
        <begin position="751"/>
        <end position="788"/>
    </location>
</feature>
<dbReference type="Proteomes" id="UP001610334">
    <property type="component" value="Unassembled WGS sequence"/>
</dbReference>
<evidence type="ECO:0000313" key="4">
    <source>
        <dbReference type="Proteomes" id="UP001610334"/>
    </source>
</evidence>
<feature type="region of interest" description="Disordered" evidence="1">
    <location>
        <begin position="1180"/>
        <end position="1199"/>
    </location>
</feature>
<feature type="region of interest" description="Disordered" evidence="1">
    <location>
        <begin position="295"/>
        <end position="352"/>
    </location>
</feature>
<feature type="compositionally biased region" description="Low complexity" evidence="1">
    <location>
        <begin position="738"/>
        <end position="750"/>
    </location>
</feature>
<keyword evidence="4" id="KW-1185">Reference proteome</keyword>
<name>A0ABR4GZT5_9EURO</name>
<feature type="compositionally biased region" description="Polar residues" evidence="1">
    <location>
        <begin position="1"/>
        <end position="17"/>
    </location>
</feature>
<gene>
    <name evidence="3" type="ORF">BJX63DRAFT_424529</name>
</gene>
<reference evidence="3 4" key="1">
    <citation type="submission" date="2024-07" db="EMBL/GenBank/DDBJ databases">
        <title>Section-level genome sequencing and comparative genomics of Aspergillus sections Usti and Cavernicolus.</title>
        <authorList>
            <consortium name="Lawrence Berkeley National Laboratory"/>
            <person name="Nybo J.L."/>
            <person name="Vesth T.C."/>
            <person name="Theobald S."/>
            <person name="Frisvad J.C."/>
            <person name="Larsen T.O."/>
            <person name="Kjaerboelling I."/>
            <person name="Rothschild-Mancinelli K."/>
            <person name="Lyhne E.K."/>
            <person name="Kogle M.E."/>
            <person name="Barry K."/>
            <person name="Clum A."/>
            <person name="Na H."/>
            <person name="Ledsgaard L."/>
            <person name="Lin J."/>
            <person name="Lipzen A."/>
            <person name="Kuo A."/>
            <person name="Riley R."/>
            <person name="Mondo S."/>
            <person name="Labutti K."/>
            <person name="Haridas S."/>
            <person name="Pangalinan J."/>
            <person name="Salamov A.A."/>
            <person name="Simmons B.A."/>
            <person name="Magnuson J.K."/>
            <person name="Chen J."/>
            <person name="Drula E."/>
            <person name="Henrissat B."/>
            <person name="Wiebenga A."/>
            <person name="Lubbers R.J."/>
            <person name="Gomes A.C."/>
            <person name="Makela M.R."/>
            <person name="Stajich J."/>
            <person name="Grigoriev I.V."/>
            <person name="Mortensen U.H."/>
            <person name="De Vries R.P."/>
            <person name="Baker S.E."/>
            <person name="Andersen M.R."/>
        </authorList>
    </citation>
    <scope>NUCLEOTIDE SEQUENCE [LARGE SCALE GENOMIC DNA]</scope>
    <source>
        <strain evidence="3 4">CBS 588.65</strain>
    </source>
</reference>
<comment type="caution">
    <text evidence="3">The sequence shown here is derived from an EMBL/GenBank/DDBJ whole genome shotgun (WGS) entry which is preliminary data.</text>
</comment>
<feature type="compositionally biased region" description="Polar residues" evidence="1">
    <location>
        <begin position="1057"/>
        <end position="1070"/>
    </location>
</feature>
<dbReference type="PANTHER" id="PTHR24216">
    <property type="entry name" value="PAXILLIN-RELATED"/>
    <property type="match status" value="1"/>
</dbReference>
<protein>
    <recommendedName>
        <fullName evidence="5">Glycoprotease family protein</fullName>
    </recommendedName>
</protein>
<feature type="region of interest" description="Disordered" evidence="1">
    <location>
        <begin position="459"/>
        <end position="478"/>
    </location>
</feature>
<feature type="compositionally biased region" description="Basic and acidic residues" evidence="1">
    <location>
        <begin position="42"/>
        <end position="54"/>
    </location>
</feature>
<feature type="compositionally biased region" description="Basic and acidic residues" evidence="1">
    <location>
        <begin position="163"/>
        <end position="175"/>
    </location>
</feature>
<feature type="compositionally biased region" description="Low complexity" evidence="1">
    <location>
        <begin position="1235"/>
        <end position="1261"/>
    </location>
</feature>
<keyword evidence="2" id="KW-0812">Transmembrane</keyword>
<dbReference type="PANTHER" id="PTHR24216:SF65">
    <property type="entry name" value="PAXILLIN-LIKE PROTEIN 1"/>
    <property type="match status" value="1"/>
</dbReference>
<feature type="compositionally biased region" description="Polar residues" evidence="1">
    <location>
        <begin position="610"/>
        <end position="639"/>
    </location>
</feature>